<feature type="domain" description="PRC-barrel" evidence="1">
    <location>
        <begin position="28"/>
        <end position="97"/>
    </location>
</feature>
<dbReference type="EMBL" id="SMFL01000004">
    <property type="protein sequence ID" value="TDE15578.1"/>
    <property type="molecule type" value="Genomic_DNA"/>
</dbReference>
<proteinExistence type="predicted"/>
<dbReference type="RefSeq" id="WP_131958841.1">
    <property type="nucleotide sequence ID" value="NZ_SMFL01000004.1"/>
</dbReference>
<accession>A0A4V2Z479</accession>
<dbReference type="OrthoDB" id="1422173at2"/>
<protein>
    <submittedName>
        <fullName evidence="2">PRC-barrel domain containing protein</fullName>
    </submittedName>
</protein>
<dbReference type="Proteomes" id="UP000294850">
    <property type="component" value="Unassembled WGS sequence"/>
</dbReference>
<name>A0A4V2Z479_9BACT</name>
<comment type="caution">
    <text evidence="2">The sequence shown here is derived from an EMBL/GenBank/DDBJ whole genome shotgun (WGS) entry which is preliminary data.</text>
</comment>
<dbReference type="Pfam" id="PF05239">
    <property type="entry name" value="PRC"/>
    <property type="match status" value="1"/>
</dbReference>
<evidence type="ECO:0000313" key="3">
    <source>
        <dbReference type="Proteomes" id="UP000294850"/>
    </source>
</evidence>
<reference evidence="2 3" key="1">
    <citation type="submission" date="2019-03" db="EMBL/GenBank/DDBJ databases">
        <title>Dyadobacter AR-3-6 sp. nov., isolated from arctic soil.</title>
        <authorList>
            <person name="Chaudhary D.K."/>
        </authorList>
    </citation>
    <scope>NUCLEOTIDE SEQUENCE [LARGE SCALE GENOMIC DNA]</scope>
    <source>
        <strain evidence="2 3">AR-3-6</strain>
    </source>
</reference>
<dbReference type="Gene3D" id="3.90.50.10">
    <property type="entry name" value="Photosynthetic Reaction Center, subunit H, domain 2"/>
    <property type="match status" value="1"/>
</dbReference>
<organism evidence="2 3">
    <name type="scientific">Dyadobacter psychrotolerans</name>
    <dbReference type="NCBI Taxonomy" id="2541721"/>
    <lineage>
        <taxon>Bacteria</taxon>
        <taxon>Pseudomonadati</taxon>
        <taxon>Bacteroidota</taxon>
        <taxon>Cytophagia</taxon>
        <taxon>Cytophagales</taxon>
        <taxon>Spirosomataceae</taxon>
        <taxon>Dyadobacter</taxon>
    </lineage>
</organism>
<dbReference type="AlphaFoldDB" id="A0A4V2Z479"/>
<dbReference type="GO" id="GO:0030077">
    <property type="term" value="C:plasma membrane light-harvesting complex"/>
    <property type="evidence" value="ECO:0007669"/>
    <property type="project" value="InterPro"/>
</dbReference>
<dbReference type="InterPro" id="IPR027275">
    <property type="entry name" value="PRC-brl_dom"/>
</dbReference>
<dbReference type="SUPFAM" id="SSF50346">
    <property type="entry name" value="PRC-barrel domain"/>
    <property type="match status" value="1"/>
</dbReference>
<evidence type="ECO:0000313" key="2">
    <source>
        <dbReference type="EMBL" id="TDE15578.1"/>
    </source>
</evidence>
<keyword evidence="3" id="KW-1185">Reference proteome</keyword>
<sequence>MDANDNLNENERLEELGGSDFEIVDGHPDIRGWQVQDINGNYVGEADELIFDKTSRKVLYIVVDLDGNEIDLKSKKVLVPIGLATLHENEDEVILAELASLRLNNLPEYTKGNITPQMEATIHHTFTGLAAAIAAGETSYQSHPEDFYKHEHFEHGRFYGGRRLKD</sequence>
<dbReference type="GO" id="GO:0019684">
    <property type="term" value="P:photosynthesis, light reaction"/>
    <property type="evidence" value="ECO:0007669"/>
    <property type="project" value="InterPro"/>
</dbReference>
<gene>
    <name evidence="2" type="ORF">E0F88_13830</name>
</gene>
<evidence type="ECO:0000259" key="1">
    <source>
        <dbReference type="Pfam" id="PF05239"/>
    </source>
</evidence>
<dbReference type="InterPro" id="IPR014747">
    <property type="entry name" value="Bac_photo_RC_H_C"/>
</dbReference>
<dbReference type="InterPro" id="IPR011033">
    <property type="entry name" value="PRC_barrel-like_sf"/>
</dbReference>